<name>A0A839N5Z6_9MICO</name>
<evidence type="ECO:0000313" key="1">
    <source>
        <dbReference type="EMBL" id="MBB2891473.1"/>
    </source>
</evidence>
<dbReference type="AlphaFoldDB" id="A0A839N5Z6"/>
<dbReference type="EMBL" id="JACHVQ010000001">
    <property type="protein sequence ID" value="MBB2891473.1"/>
    <property type="molecule type" value="Genomic_DNA"/>
</dbReference>
<dbReference type="RefSeq" id="WP_183321053.1">
    <property type="nucleotide sequence ID" value="NZ_JACHVQ010000001.1"/>
</dbReference>
<protein>
    <submittedName>
        <fullName evidence="1">Uncharacterized protein</fullName>
    </submittedName>
</protein>
<evidence type="ECO:0000313" key="2">
    <source>
        <dbReference type="Proteomes" id="UP000559182"/>
    </source>
</evidence>
<gene>
    <name evidence="1" type="ORF">FHU39_001457</name>
</gene>
<proteinExistence type="predicted"/>
<organism evidence="1 2">
    <name type="scientific">Flexivirga oryzae</name>
    <dbReference type="NCBI Taxonomy" id="1794944"/>
    <lineage>
        <taxon>Bacteria</taxon>
        <taxon>Bacillati</taxon>
        <taxon>Actinomycetota</taxon>
        <taxon>Actinomycetes</taxon>
        <taxon>Micrococcales</taxon>
        <taxon>Dermacoccaceae</taxon>
        <taxon>Flexivirga</taxon>
    </lineage>
</organism>
<comment type="caution">
    <text evidence="1">The sequence shown here is derived from an EMBL/GenBank/DDBJ whole genome shotgun (WGS) entry which is preliminary data.</text>
</comment>
<dbReference type="Proteomes" id="UP000559182">
    <property type="component" value="Unassembled WGS sequence"/>
</dbReference>
<keyword evidence="2" id="KW-1185">Reference proteome</keyword>
<sequence length="337" mass="37809">MSEPTISWSALKNLMITTQPDLVVHGTVSTDERELYVGMAWSEHTAPQLTPVVLADEDGPATLRVVISGEYLRLDHPDGTPYFILGDRAWLFEEDPACPYEDQVSQVQWVGTITDLVSRPSHDRFEGTDFTTPTGPVHPAEYLGRPAWEVELAPPSHKPYPLTYVVDAETGLLLQKRNERAGLLAGWTEFRVGGSVPADTFTWTGPVVTEEERAAAHWAEHQADMRRREEWFERNVAPQPVTLQLTHTGTIDVHYWEDDGSFDGSLGEPVVSFSRRPLTRPDFDTVDDDTVDDDTSSDTTYEWTSGEWRWQVTTYDATLTPDALTALQEQLHALPTG</sequence>
<accession>A0A839N5Z6</accession>
<reference evidence="1 2" key="1">
    <citation type="submission" date="2020-08" db="EMBL/GenBank/DDBJ databases">
        <title>Sequencing the genomes of 1000 actinobacteria strains.</title>
        <authorList>
            <person name="Klenk H.-P."/>
        </authorList>
    </citation>
    <scope>NUCLEOTIDE SEQUENCE [LARGE SCALE GENOMIC DNA]</scope>
    <source>
        <strain evidence="1 2">DSM 105369</strain>
    </source>
</reference>